<name>A0A837P2W2_LACPN</name>
<sequence length="55" mass="5959">MKSLDKIAGLGIEMAEKDLTTVEGGKNYSKTWWYKSLTLLGKVAEGTSSAWHGLG</sequence>
<accession>A0A837P2W2</accession>
<gene>
    <name evidence="1" type="ORF">WJL_0744</name>
</gene>
<organism evidence="1 2">
    <name type="scientific">Lactiplantibacillus plantarum WJL</name>
    <dbReference type="NCBI Taxonomy" id="1350466"/>
    <lineage>
        <taxon>Bacteria</taxon>
        <taxon>Bacillati</taxon>
        <taxon>Bacillota</taxon>
        <taxon>Bacilli</taxon>
        <taxon>Lactobacillales</taxon>
        <taxon>Lactobacillaceae</taxon>
        <taxon>Lactiplantibacillus</taxon>
    </lineage>
</organism>
<evidence type="ECO:0000313" key="1">
    <source>
        <dbReference type="EMBL" id="KPN43671.1"/>
    </source>
</evidence>
<dbReference type="EMBL" id="LKLZ01000003">
    <property type="protein sequence ID" value="KPN43671.1"/>
    <property type="molecule type" value="Genomic_DNA"/>
</dbReference>
<dbReference type="RefSeq" id="WP_003641975.1">
    <property type="nucleotide sequence ID" value="NZ_AUTE01000013.1"/>
</dbReference>
<comment type="caution">
    <text evidence="1">The sequence shown here is derived from an EMBL/GenBank/DDBJ whole genome shotgun (WGS) entry which is preliminary data.</text>
</comment>
<dbReference type="GeneID" id="77217049"/>
<protein>
    <submittedName>
        <fullName evidence="1">Putative bacteriocin peptide PlnN (Putative)</fullName>
    </submittedName>
</protein>
<evidence type="ECO:0000313" key="2">
    <source>
        <dbReference type="Proteomes" id="UP000050511"/>
    </source>
</evidence>
<proteinExistence type="predicted"/>
<dbReference type="AlphaFoldDB" id="A0A837P2W2"/>
<reference evidence="1 2" key="1">
    <citation type="submission" date="2015-10" db="EMBL/GenBank/DDBJ databases">
        <title>Resequencing of Lactobacillus plantarum WJL strain genome.</title>
        <authorList>
            <person name="Martino M.E."/>
        </authorList>
    </citation>
    <scope>NUCLEOTIDE SEQUENCE [LARGE SCALE GENOMIC DNA]</scope>
    <source>
        <strain evidence="1 2">WJL</strain>
    </source>
</reference>
<dbReference type="Proteomes" id="UP000050511">
    <property type="component" value="Unassembled WGS sequence"/>
</dbReference>